<evidence type="ECO:0000256" key="11">
    <source>
        <dbReference type="ARBA" id="ARBA00023277"/>
    </source>
</evidence>
<comment type="subunit">
    <text evidence="12">Homodimer.</text>
</comment>
<gene>
    <name evidence="14" type="primary">rbsK_2</name>
    <name evidence="12" type="synonym">rbsK</name>
    <name evidence="14" type="ORF">CHLFYP18_02116</name>
</gene>
<evidence type="ECO:0000256" key="10">
    <source>
        <dbReference type="ARBA" id="ARBA00022958"/>
    </source>
</evidence>
<feature type="binding site" evidence="12">
    <location>
        <position position="289"/>
    </location>
    <ligand>
        <name>K(+)</name>
        <dbReference type="ChEBI" id="CHEBI:29103"/>
    </ligand>
</feature>
<evidence type="ECO:0000256" key="3">
    <source>
        <dbReference type="ARBA" id="ARBA00016943"/>
    </source>
</evidence>
<keyword evidence="11 12" id="KW-0119">Carbohydrate metabolism</keyword>
<keyword evidence="12" id="KW-0963">Cytoplasm</keyword>
<keyword evidence="10 12" id="KW-0630">Potassium</keyword>
<dbReference type="GO" id="GO:0005524">
    <property type="term" value="F:ATP binding"/>
    <property type="evidence" value="ECO:0007669"/>
    <property type="project" value="UniProtKB-UniRule"/>
</dbReference>
<feature type="binding site" evidence="12">
    <location>
        <position position="278"/>
    </location>
    <ligand>
        <name>ATP</name>
        <dbReference type="ChEBI" id="CHEBI:30616"/>
    </ligand>
</feature>
<evidence type="ECO:0000256" key="7">
    <source>
        <dbReference type="ARBA" id="ARBA00022777"/>
    </source>
</evidence>
<comment type="pathway">
    <text evidence="12">Carbohydrate metabolism; D-ribose degradation; D-ribose 5-phosphate from beta-D-ribopyranose: step 2/2.</text>
</comment>
<comment type="catalytic activity">
    <reaction evidence="12">
        <text>D-ribose + ATP = D-ribose 5-phosphate + ADP + H(+)</text>
        <dbReference type="Rhea" id="RHEA:13697"/>
        <dbReference type="ChEBI" id="CHEBI:15378"/>
        <dbReference type="ChEBI" id="CHEBI:30616"/>
        <dbReference type="ChEBI" id="CHEBI:47013"/>
        <dbReference type="ChEBI" id="CHEBI:78346"/>
        <dbReference type="ChEBI" id="CHEBI:456216"/>
        <dbReference type="EC" id="2.7.1.15"/>
    </reaction>
</comment>
<dbReference type="HAMAP" id="MF_01987">
    <property type="entry name" value="Ribokinase"/>
    <property type="match status" value="1"/>
</dbReference>
<feature type="binding site" evidence="12">
    <location>
        <position position="293"/>
    </location>
    <ligand>
        <name>K(+)</name>
        <dbReference type="ChEBI" id="CHEBI:29103"/>
    </ligand>
</feature>
<dbReference type="EC" id="2.7.1.15" evidence="2 12"/>
<dbReference type="GO" id="GO:0005829">
    <property type="term" value="C:cytosol"/>
    <property type="evidence" value="ECO:0007669"/>
    <property type="project" value="TreeGrafter"/>
</dbReference>
<dbReference type="InterPro" id="IPR011877">
    <property type="entry name" value="Ribokinase"/>
</dbReference>
<dbReference type="InterPro" id="IPR002173">
    <property type="entry name" value="Carboh/pur_kinase_PfkB_CS"/>
</dbReference>
<comment type="activity regulation">
    <text evidence="12">Activated by a monovalent cation that binds near, but not in, the active site. The most likely occupant of the site in vivo is potassium. Ion binding induces a conformational change that may alter substrate affinity.</text>
</comment>
<organism evidence="14">
    <name type="scientific">Hungatella hathewayi</name>
    <dbReference type="NCBI Taxonomy" id="154046"/>
    <lineage>
        <taxon>Bacteria</taxon>
        <taxon>Bacillati</taxon>
        <taxon>Bacillota</taxon>
        <taxon>Clostridia</taxon>
        <taxon>Lachnospirales</taxon>
        <taxon>Lachnospiraceae</taxon>
        <taxon>Hungatella</taxon>
    </lineage>
</organism>
<dbReference type="Pfam" id="PF00294">
    <property type="entry name" value="PfkB"/>
    <property type="match status" value="1"/>
</dbReference>
<feature type="binding site" evidence="12">
    <location>
        <begin position="12"/>
        <end position="14"/>
    </location>
    <ligand>
        <name>substrate</name>
    </ligand>
</feature>
<dbReference type="PROSITE" id="PS00584">
    <property type="entry name" value="PFKB_KINASES_2"/>
    <property type="match status" value="1"/>
</dbReference>
<keyword evidence="8 12" id="KW-0067">ATP-binding</keyword>
<feature type="binding site" evidence="12">
    <location>
        <position position="284"/>
    </location>
    <ligand>
        <name>K(+)</name>
        <dbReference type="ChEBI" id="CHEBI:29103"/>
    </ligand>
</feature>
<feature type="binding site" evidence="12">
    <location>
        <position position="250"/>
    </location>
    <ligand>
        <name>K(+)</name>
        <dbReference type="ChEBI" id="CHEBI:29103"/>
    </ligand>
</feature>
<evidence type="ECO:0000256" key="8">
    <source>
        <dbReference type="ARBA" id="ARBA00022840"/>
    </source>
</evidence>
<evidence type="ECO:0000256" key="4">
    <source>
        <dbReference type="ARBA" id="ARBA00022679"/>
    </source>
</evidence>
<comment type="function">
    <text evidence="12">Catalyzes the phosphorylation of ribose at O-5 in a reaction requiring ATP and magnesium. The resulting D-ribose-5-phosphate can then be used either for sythesis of nucleotides, histidine, and tryptophan, or as a component of the pentose phosphate pathway.</text>
</comment>
<proteinExistence type="inferred from homology"/>
<dbReference type="CDD" id="cd01174">
    <property type="entry name" value="ribokinase"/>
    <property type="match status" value="1"/>
</dbReference>
<comment type="cofactor">
    <cofactor evidence="12">
        <name>Mg(2+)</name>
        <dbReference type="ChEBI" id="CHEBI:18420"/>
    </cofactor>
    <text evidence="12">Requires a divalent cation, most likely magnesium in vivo, as an electrophilic catalyst to aid phosphoryl group transfer. It is the chelate of the metal and the nucleotide that is the actual substrate.</text>
</comment>
<dbReference type="InterPro" id="IPR029056">
    <property type="entry name" value="Ribokinase-like"/>
</dbReference>
<comment type="caution">
    <text evidence="12">Lacks conserved residue(s) required for the propagation of feature annotation.</text>
</comment>
<dbReference type="GO" id="GO:0019303">
    <property type="term" value="P:D-ribose catabolic process"/>
    <property type="evidence" value="ECO:0007669"/>
    <property type="project" value="UniProtKB-UniRule"/>
</dbReference>
<accession>A0A6N3GWB5</accession>
<feature type="binding site" evidence="12">
    <location>
        <position position="186"/>
    </location>
    <ligand>
        <name>ATP</name>
        <dbReference type="ChEBI" id="CHEBI:30616"/>
    </ligand>
</feature>
<keyword evidence="9 12" id="KW-0460">Magnesium</keyword>
<feature type="binding site" evidence="12">
    <location>
        <position position="248"/>
    </location>
    <ligand>
        <name>K(+)</name>
        <dbReference type="ChEBI" id="CHEBI:29103"/>
    </ligand>
</feature>
<feature type="binding site" evidence="12">
    <location>
        <position position="287"/>
    </location>
    <ligand>
        <name>K(+)</name>
        <dbReference type="ChEBI" id="CHEBI:29103"/>
    </ligand>
</feature>
<evidence type="ECO:0000256" key="5">
    <source>
        <dbReference type="ARBA" id="ARBA00022723"/>
    </source>
</evidence>
<comment type="similarity">
    <text evidence="12">Belongs to the carbohydrate kinase PfkB family. Ribokinase subfamily.</text>
</comment>
<feature type="binding site" evidence="12">
    <location>
        <position position="141"/>
    </location>
    <ligand>
        <name>substrate</name>
    </ligand>
</feature>
<dbReference type="UniPathway" id="UPA00916">
    <property type="reaction ID" value="UER00889"/>
</dbReference>
<evidence type="ECO:0000256" key="9">
    <source>
        <dbReference type="ARBA" id="ARBA00022842"/>
    </source>
</evidence>
<evidence type="ECO:0000256" key="6">
    <source>
        <dbReference type="ARBA" id="ARBA00022741"/>
    </source>
</evidence>
<dbReference type="GO" id="GO:0004747">
    <property type="term" value="F:ribokinase activity"/>
    <property type="evidence" value="ECO:0007669"/>
    <property type="project" value="UniProtKB-UniRule"/>
</dbReference>
<dbReference type="PRINTS" id="PR00990">
    <property type="entry name" value="RIBOKINASE"/>
</dbReference>
<keyword evidence="7 12" id="KW-0418">Kinase</keyword>
<feature type="binding site" evidence="12">
    <location>
        <begin position="253"/>
        <end position="254"/>
    </location>
    <ligand>
        <name>ATP</name>
        <dbReference type="ChEBI" id="CHEBI:30616"/>
    </ligand>
</feature>
<sequence length="321" mass="34374">MSKGILVVGSLNMDMSISLDSIPAVGETVLGNDLFYRTGGKGANQACAAGRLGGDVRMLGCLGRDEFGDKQIESLKWAGVDTSCLKRSENQPTGTAVIYVDSNGDNNIAVVPGANKDCDPEYLKAQDKLFGWCGLVVLQMEIPYESVLYAAQRAKEEKKTVILNPAPAPNELPDELYRLVDYLTPNETELMKLSGITDCDMSSMKRGAELLLDKGVGCVIVTLGDKGALLVKKGEEYLYPARKVKPVDTTAAGDCFNGAFAVALAEGKTEGEALEFANTASSIAVTRKGAQESLPAREELDSCLKKGLAVKKKEGIYDEEQ</sequence>
<dbReference type="RefSeq" id="WP_156833537.1">
    <property type="nucleotide sequence ID" value="NZ_CACRUH010000067.1"/>
</dbReference>
<feature type="binding site" evidence="12">
    <location>
        <position position="254"/>
    </location>
    <ligand>
        <name>substrate</name>
    </ligand>
</feature>
<evidence type="ECO:0000256" key="12">
    <source>
        <dbReference type="HAMAP-Rule" id="MF_01987"/>
    </source>
</evidence>
<protein>
    <recommendedName>
        <fullName evidence="3 12">Ribokinase</fullName>
        <shortName evidence="12">RK</shortName>
        <ecNumber evidence="2 12">2.7.1.15</ecNumber>
    </recommendedName>
</protein>
<dbReference type="PANTHER" id="PTHR10584">
    <property type="entry name" value="SUGAR KINASE"/>
    <property type="match status" value="1"/>
</dbReference>
<name>A0A6N3GWB5_9FIRM</name>
<comment type="subcellular location">
    <subcellularLocation>
        <location evidence="12">Cytoplasm</location>
    </subcellularLocation>
</comment>
<dbReference type="InterPro" id="IPR011611">
    <property type="entry name" value="PfkB_dom"/>
</dbReference>
<evidence type="ECO:0000256" key="1">
    <source>
        <dbReference type="ARBA" id="ARBA00005380"/>
    </source>
</evidence>
<dbReference type="EMBL" id="CACRUH010000067">
    <property type="protein sequence ID" value="VYU69157.1"/>
    <property type="molecule type" value="Genomic_DNA"/>
</dbReference>
<reference evidence="14" key="1">
    <citation type="submission" date="2019-11" db="EMBL/GenBank/DDBJ databases">
        <authorList>
            <person name="Feng L."/>
        </authorList>
    </citation>
    <scope>NUCLEOTIDE SEQUENCE</scope>
    <source>
        <strain evidence="14">ChathewayiLFYP18</strain>
    </source>
</reference>
<feature type="domain" description="Carbohydrate kinase PfkB" evidence="13">
    <location>
        <begin position="5"/>
        <end position="296"/>
    </location>
</feature>
<dbReference type="Gene3D" id="3.40.1190.20">
    <property type="match status" value="1"/>
</dbReference>
<dbReference type="SUPFAM" id="SSF53613">
    <property type="entry name" value="Ribokinase-like"/>
    <property type="match status" value="1"/>
</dbReference>
<dbReference type="InterPro" id="IPR002139">
    <property type="entry name" value="Ribo/fructo_kinase"/>
</dbReference>
<keyword evidence="5 12" id="KW-0479">Metal-binding</keyword>
<keyword evidence="6 12" id="KW-0547">Nucleotide-binding</keyword>
<keyword evidence="4 12" id="KW-0808">Transferase</keyword>
<feature type="binding site" evidence="12">
    <location>
        <begin position="222"/>
        <end position="227"/>
    </location>
    <ligand>
        <name>ATP</name>
        <dbReference type="ChEBI" id="CHEBI:30616"/>
    </ligand>
</feature>
<evidence type="ECO:0000256" key="2">
    <source>
        <dbReference type="ARBA" id="ARBA00012035"/>
    </source>
</evidence>
<feature type="binding site" evidence="12">
    <location>
        <begin position="40"/>
        <end position="44"/>
    </location>
    <ligand>
        <name>substrate</name>
    </ligand>
</feature>
<feature type="active site" description="Proton acceptor" evidence="12">
    <location>
        <position position="254"/>
    </location>
</feature>
<comment type="similarity">
    <text evidence="1">Belongs to the carbohydrate kinase pfkB family.</text>
</comment>
<dbReference type="GO" id="GO:0046872">
    <property type="term" value="F:metal ion binding"/>
    <property type="evidence" value="ECO:0007669"/>
    <property type="project" value="UniProtKB-KW"/>
</dbReference>
<dbReference type="AlphaFoldDB" id="A0A6N3GWB5"/>
<dbReference type="PANTHER" id="PTHR10584:SF166">
    <property type="entry name" value="RIBOKINASE"/>
    <property type="match status" value="1"/>
</dbReference>
<evidence type="ECO:0000313" key="14">
    <source>
        <dbReference type="EMBL" id="VYU69157.1"/>
    </source>
</evidence>
<evidence type="ECO:0000259" key="13">
    <source>
        <dbReference type="Pfam" id="PF00294"/>
    </source>
</evidence>
<dbReference type="NCBIfam" id="TIGR02152">
    <property type="entry name" value="D_ribokin_bact"/>
    <property type="match status" value="1"/>
</dbReference>